<dbReference type="Pfam" id="PF07681">
    <property type="entry name" value="DoxX"/>
    <property type="match status" value="1"/>
</dbReference>
<protein>
    <submittedName>
        <fullName evidence="6">DoxX family membrane protein</fullName>
    </submittedName>
</protein>
<evidence type="ECO:0000256" key="1">
    <source>
        <dbReference type="ARBA" id="ARBA00004141"/>
    </source>
</evidence>
<comment type="subcellular location">
    <subcellularLocation>
        <location evidence="1">Membrane</location>
        <topology evidence="1">Multi-pass membrane protein</topology>
    </subcellularLocation>
</comment>
<evidence type="ECO:0000313" key="6">
    <source>
        <dbReference type="EMBL" id="QKE92030.1"/>
    </source>
</evidence>
<gene>
    <name evidence="6" type="ORF">HN018_20105</name>
</gene>
<organism evidence="6 7">
    <name type="scientific">Lichenicola cladoniae</name>
    <dbReference type="NCBI Taxonomy" id="1484109"/>
    <lineage>
        <taxon>Bacteria</taxon>
        <taxon>Pseudomonadati</taxon>
        <taxon>Pseudomonadota</taxon>
        <taxon>Alphaproteobacteria</taxon>
        <taxon>Acetobacterales</taxon>
        <taxon>Acetobacteraceae</taxon>
        <taxon>Lichenicola</taxon>
    </lineage>
</organism>
<feature type="transmembrane region" description="Helical" evidence="5">
    <location>
        <begin position="6"/>
        <end position="26"/>
    </location>
</feature>
<proteinExistence type="predicted"/>
<dbReference type="EMBL" id="CP053708">
    <property type="protein sequence ID" value="QKE92030.1"/>
    <property type="molecule type" value="Genomic_DNA"/>
</dbReference>
<accession>A0A6M8HUP5</accession>
<keyword evidence="4 5" id="KW-0472">Membrane</keyword>
<evidence type="ECO:0000313" key="7">
    <source>
        <dbReference type="Proteomes" id="UP000500767"/>
    </source>
</evidence>
<dbReference type="InterPro" id="IPR032808">
    <property type="entry name" value="DoxX"/>
</dbReference>
<evidence type="ECO:0000256" key="3">
    <source>
        <dbReference type="ARBA" id="ARBA00022989"/>
    </source>
</evidence>
<feature type="transmembrane region" description="Helical" evidence="5">
    <location>
        <begin position="119"/>
        <end position="139"/>
    </location>
</feature>
<dbReference type="RefSeq" id="WP_171833712.1">
    <property type="nucleotide sequence ID" value="NZ_CP053708.1"/>
</dbReference>
<dbReference type="AlphaFoldDB" id="A0A6M8HUP5"/>
<keyword evidence="7" id="KW-1185">Reference proteome</keyword>
<reference evidence="6 7" key="1">
    <citation type="journal article" date="2014" name="World J. Microbiol. Biotechnol.">
        <title>Biodiversity and physiological characteristics of Antarctic and Arctic lichens-associated bacteria.</title>
        <authorList>
            <person name="Lee Y.M."/>
            <person name="Kim E.H."/>
            <person name="Lee H.K."/>
            <person name="Hong S.G."/>
        </authorList>
    </citation>
    <scope>NUCLEOTIDE SEQUENCE [LARGE SCALE GENOMIC DNA]</scope>
    <source>
        <strain evidence="6 7">PAMC 26569</strain>
    </source>
</reference>
<evidence type="ECO:0000256" key="5">
    <source>
        <dbReference type="SAM" id="Phobius"/>
    </source>
</evidence>
<dbReference type="KEGG" id="lck:HN018_20105"/>
<name>A0A6M8HUP5_9PROT</name>
<keyword evidence="3 5" id="KW-1133">Transmembrane helix</keyword>
<sequence length="164" mass="17727">MTGLSFIVVLVVRYLLVMLFFPFSALDKIFNFKGAVAQAQQVVPARSAATLMLMTGLLVEIIMPICILTGYADRLAALIMAGYCMMTAILFKQFWATGDFWAGSDSKGRGLFWDFLKNFSLAGGFLLITLGSLTLSSFLHDPLSSTHPYSSAAYGPVAGAYSAP</sequence>
<evidence type="ECO:0000256" key="2">
    <source>
        <dbReference type="ARBA" id="ARBA00022692"/>
    </source>
</evidence>
<dbReference type="Proteomes" id="UP000500767">
    <property type="component" value="Chromosome"/>
</dbReference>
<keyword evidence="2 5" id="KW-0812">Transmembrane</keyword>
<evidence type="ECO:0000256" key="4">
    <source>
        <dbReference type="ARBA" id="ARBA00023136"/>
    </source>
</evidence>
<dbReference type="GO" id="GO:0016020">
    <property type="term" value="C:membrane"/>
    <property type="evidence" value="ECO:0007669"/>
    <property type="project" value="UniProtKB-SubCell"/>
</dbReference>
<feature type="transmembrane region" description="Helical" evidence="5">
    <location>
        <begin position="77"/>
        <end position="98"/>
    </location>
</feature>
<feature type="transmembrane region" description="Helical" evidence="5">
    <location>
        <begin position="47"/>
        <end position="71"/>
    </location>
</feature>